<evidence type="ECO:0000313" key="5">
    <source>
        <dbReference type="Proteomes" id="UP000078263"/>
    </source>
</evidence>
<keyword evidence="5" id="KW-1185">Reference proteome</keyword>
<feature type="domain" description="NAD-dependent epimerase/dehydratase" evidence="3">
    <location>
        <begin position="1"/>
        <end position="234"/>
    </location>
</feature>
<dbReference type="Gene3D" id="3.90.25.10">
    <property type="entry name" value="UDP-galactose 4-epimerase, domain 1"/>
    <property type="match status" value="1"/>
</dbReference>
<dbReference type="AlphaFoldDB" id="A0A192D4L5"/>
<evidence type="ECO:0000259" key="3">
    <source>
        <dbReference type="Pfam" id="PF01370"/>
    </source>
</evidence>
<dbReference type="EMBL" id="CP016033">
    <property type="protein sequence ID" value="ANK13433.1"/>
    <property type="molecule type" value="Genomic_DNA"/>
</dbReference>
<dbReference type="OrthoDB" id="9801785at2"/>
<evidence type="ECO:0000256" key="1">
    <source>
        <dbReference type="ARBA" id="ARBA00005125"/>
    </source>
</evidence>
<dbReference type="STRING" id="1112.A9D12_11350"/>
<dbReference type="SUPFAM" id="SSF51735">
    <property type="entry name" value="NAD(P)-binding Rossmann-fold domains"/>
    <property type="match status" value="1"/>
</dbReference>
<dbReference type="Gene3D" id="3.40.50.720">
    <property type="entry name" value="NAD(P)-binding Rossmann-like Domain"/>
    <property type="match status" value="1"/>
</dbReference>
<dbReference type="InterPro" id="IPR036291">
    <property type="entry name" value="NAD(P)-bd_dom_sf"/>
</dbReference>
<evidence type="ECO:0000256" key="2">
    <source>
        <dbReference type="ARBA" id="ARBA00007637"/>
    </source>
</evidence>
<dbReference type="PANTHER" id="PTHR43000">
    <property type="entry name" value="DTDP-D-GLUCOSE 4,6-DEHYDRATASE-RELATED"/>
    <property type="match status" value="1"/>
</dbReference>
<dbReference type="Pfam" id="PF01370">
    <property type="entry name" value="Epimerase"/>
    <property type="match status" value="1"/>
</dbReference>
<accession>A0A192D4L5</accession>
<organism evidence="4 5">
    <name type="scientific">Erythrobacter neustonensis</name>
    <dbReference type="NCBI Taxonomy" id="1112"/>
    <lineage>
        <taxon>Bacteria</taxon>
        <taxon>Pseudomonadati</taxon>
        <taxon>Pseudomonadota</taxon>
        <taxon>Alphaproteobacteria</taxon>
        <taxon>Sphingomonadales</taxon>
        <taxon>Erythrobacteraceae</taxon>
        <taxon>Erythrobacter/Porphyrobacter group</taxon>
        <taxon>Erythrobacter</taxon>
    </lineage>
</organism>
<proteinExistence type="inferred from homology"/>
<dbReference type="KEGG" id="pns:A9D12_11350"/>
<comment type="pathway">
    <text evidence="1">Bacterial outer membrane biogenesis; LPS O-antigen biosynthesis.</text>
</comment>
<dbReference type="InterPro" id="IPR001509">
    <property type="entry name" value="Epimerase_deHydtase"/>
</dbReference>
<sequence length="320" mass="33767">MTGAAGFIGSHMVRRLVAEGAQVHALVRPGSAPVRLEALCNKIRMAPVDLHDACAVRSAVAAARPDLVFHFAGQNRGLDTASPNAARKALAAILPPAINLIDALAQLPAAPRAVVRAGTIAEYGLSSLPYRESDREKPVNAYGAAMLAATRTIEMLAPGLAFPVTTARLALTYGPGQSDAFLIPRLVDAAICGRSVEVRRPGDRRDLIHVDDVVSAMLALACARDPRSRIINIGTGAAPSMREVAAEIVSASGCSPALIVHRAQSAGEKFAELRSDPSLARALYGWSPQCSLRQGIRQLVAGRRTPGHSHYLPDRADTYG</sequence>
<reference evidence="4 5" key="1">
    <citation type="submission" date="2016-05" db="EMBL/GenBank/DDBJ databases">
        <title>Compelete Genome Sequence of Bacteriochlorophyll-Synthesizing Bacterium Porphyrobacter neustonensis DSM 9434.</title>
        <authorList>
            <person name="Shi X.-L."/>
            <person name="Wu Y.-H."/>
            <person name="Cheng H."/>
            <person name="Xu L."/>
            <person name="Zhang X.-Q."/>
            <person name="Wang C.-S."/>
            <person name="Xu X.-W."/>
        </authorList>
    </citation>
    <scope>NUCLEOTIDE SEQUENCE [LARGE SCALE GENOMIC DNA]</scope>
    <source>
        <strain evidence="4 5">DSM 9434</strain>
    </source>
</reference>
<dbReference type="Proteomes" id="UP000078263">
    <property type="component" value="Chromosome"/>
</dbReference>
<protein>
    <recommendedName>
        <fullName evidence="3">NAD-dependent epimerase/dehydratase domain-containing protein</fullName>
    </recommendedName>
</protein>
<gene>
    <name evidence="4" type="ORF">A9D12_11350</name>
</gene>
<dbReference type="RefSeq" id="WP_068351916.1">
    <property type="nucleotide sequence ID" value="NZ_CP016033.1"/>
</dbReference>
<name>A0A192D4L5_9SPHN</name>
<evidence type="ECO:0000313" key="4">
    <source>
        <dbReference type="EMBL" id="ANK13433.1"/>
    </source>
</evidence>
<comment type="similarity">
    <text evidence="2">Belongs to the NAD(P)-dependent epimerase/dehydratase family.</text>
</comment>